<dbReference type="Gene3D" id="3.30.300.30">
    <property type="match status" value="1"/>
</dbReference>
<keyword evidence="3" id="KW-0436">Ligase</keyword>
<proteinExistence type="predicted"/>
<dbReference type="InterPro" id="IPR025110">
    <property type="entry name" value="AMP-bd_C"/>
</dbReference>
<evidence type="ECO:0000313" key="3">
    <source>
        <dbReference type="EMBL" id="MCD2194375.1"/>
    </source>
</evidence>
<evidence type="ECO:0000259" key="2">
    <source>
        <dbReference type="Pfam" id="PF13193"/>
    </source>
</evidence>
<dbReference type="InterPro" id="IPR020845">
    <property type="entry name" value="AMP-binding_CS"/>
</dbReference>
<reference evidence="3 4" key="1">
    <citation type="submission" date="2021-11" db="EMBL/GenBank/DDBJ databases">
        <title>Draft genome sequence of Actinomycetospora sp. SF1 isolated from the rhizosphere soil.</title>
        <authorList>
            <person name="Duangmal K."/>
            <person name="Chantavorakit T."/>
        </authorList>
    </citation>
    <scope>NUCLEOTIDE SEQUENCE [LARGE SCALE GENOMIC DNA]</scope>
    <source>
        <strain evidence="3 4">TBRC 5722</strain>
    </source>
</reference>
<dbReference type="PANTHER" id="PTHR43767:SF1">
    <property type="entry name" value="NONRIBOSOMAL PEPTIDE SYNTHASE PES1 (EUROFUNG)-RELATED"/>
    <property type="match status" value="1"/>
</dbReference>
<dbReference type="NCBIfam" id="NF005877">
    <property type="entry name" value="PRK07824.1"/>
    <property type="match status" value="1"/>
</dbReference>
<dbReference type="InterPro" id="IPR000873">
    <property type="entry name" value="AMP-dep_synth/lig_dom"/>
</dbReference>
<dbReference type="Pfam" id="PF00501">
    <property type="entry name" value="AMP-binding"/>
    <property type="match status" value="1"/>
</dbReference>
<dbReference type="PANTHER" id="PTHR43767">
    <property type="entry name" value="LONG-CHAIN-FATTY-ACID--COA LIGASE"/>
    <property type="match status" value="1"/>
</dbReference>
<feature type="domain" description="AMP-binding enzyme C-terminal" evidence="2">
    <location>
        <begin position="314"/>
        <end position="392"/>
    </location>
</feature>
<dbReference type="PROSITE" id="PS00455">
    <property type="entry name" value="AMP_BINDING"/>
    <property type="match status" value="1"/>
</dbReference>
<dbReference type="Gene3D" id="3.40.50.12780">
    <property type="entry name" value="N-terminal domain of ligase-like"/>
    <property type="match status" value="1"/>
</dbReference>
<sequence>MNDPSGRPVEVVTTDGSARAARELAARLITASTGAGPAVLPTGPGDPSPRAALVEPVHAGVAAVVTTSGSTGVPKAVLLSGSALAASAAATSARLGGEGRWLLALPAHHVAGIQVLLRSARAGTPAAVMDLQEGFRPDAFATALETAAGDGGGAVSRTSLVPTQLRRLLDDADGSGSGAGLDALRSLEAVLLGGAAADPVLLERARAAGVRVVTTYGMSETCGGCVYDGVALDGVSVEFDDVDPSGAGRVVLGGSTVAEGYRGADETAAADFLPARRFRTSDLGRLGPDGRLEILGRADDVIVTGGEKVAPTAVERALLAVPGVREACVVGVPDDEWGARVVAVVAGGDGGALDGDAVRDQVAAGLSSQGLGRAAPRSVRVLDALPVHGIGKPDRAAVRALFAG</sequence>
<dbReference type="InterPro" id="IPR050237">
    <property type="entry name" value="ATP-dep_AMP-bd_enzyme"/>
</dbReference>
<protein>
    <submittedName>
        <fullName evidence="3">O-succinylbenzoate--CoA ligase</fullName>
        <ecNumber evidence="3">6.2.1.26</ecNumber>
    </submittedName>
</protein>
<dbReference type="InterPro" id="IPR045851">
    <property type="entry name" value="AMP-bd_C_sf"/>
</dbReference>
<dbReference type="SUPFAM" id="SSF56801">
    <property type="entry name" value="Acetyl-CoA synthetase-like"/>
    <property type="match status" value="1"/>
</dbReference>
<dbReference type="InterPro" id="IPR042099">
    <property type="entry name" value="ANL_N_sf"/>
</dbReference>
<dbReference type="Pfam" id="PF13193">
    <property type="entry name" value="AMP-binding_C"/>
    <property type="match status" value="1"/>
</dbReference>
<organism evidence="3 4">
    <name type="scientific">Actinomycetospora endophytica</name>
    <dbReference type="NCBI Taxonomy" id="2291215"/>
    <lineage>
        <taxon>Bacteria</taxon>
        <taxon>Bacillati</taxon>
        <taxon>Actinomycetota</taxon>
        <taxon>Actinomycetes</taxon>
        <taxon>Pseudonocardiales</taxon>
        <taxon>Pseudonocardiaceae</taxon>
        <taxon>Actinomycetospora</taxon>
    </lineage>
</organism>
<dbReference type="EMBL" id="JAJNDB010000002">
    <property type="protein sequence ID" value="MCD2194375.1"/>
    <property type="molecule type" value="Genomic_DNA"/>
</dbReference>
<evidence type="ECO:0000313" key="4">
    <source>
        <dbReference type="Proteomes" id="UP001199469"/>
    </source>
</evidence>
<keyword evidence="4" id="KW-1185">Reference proteome</keyword>
<gene>
    <name evidence="3" type="primary">menE</name>
    <name evidence="3" type="ORF">LQ327_13435</name>
</gene>
<name>A0ABS8PA34_9PSEU</name>
<accession>A0ABS8PA34</accession>
<comment type="caution">
    <text evidence="3">The sequence shown here is derived from an EMBL/GenBank/DDBJ whole genome shotgun (WGS) entry which is preliminary data.</text>
</comment>
<dbReference type="Proteomes" id="UP001199469">
    <property type="component" value="Unassembled WGS sequence"/>
</dbReference>
<dbReference type="RefSeq" id="WP_230734298.1">
    <property type="nucleotide sequence ID" value="NZ_JAJNDB010000002.1"/>
</dbReference>
<dbReference type="EC" id="6.2.1.26" evidence="3"/>
<dbReference type="GO" id="GO:0008756">
    <property type="term" value="F:o-succinylbenzoate-CoA ligase activity"/>
    <property type="evidence" value="ECO:0007669"/>
    <property type="project" value="UniProtKB-EC"/>
</dbReference>
<feature type="domain" description="AMP-dependent synthetase/ligase" evidence="1">
    <location>
        <begin position="55"/>
        <end position="236"/>
    </location>
</feature>
<evidence type="ECO:0000259" key="1">
    <source>
        <dbReference type="Pfam" id="PF00501"/>
    </source>
</evidence>